<comment type="similarity">
    <text evidence="5">Belongs to the ScpB family.</text>
</comment>
<keyword evidence="4 5" id="KW-0131">Cell cycle</keyword>
<dbReference type="InterPro" id="IPR036390">
    <property type="entry name" value="WH_DNA-bd_sf"/>
</dbReference>
<dbReference type="Gene3D" id="1.10.10.10">
    <property type="entry name" value="Winged helix-like DNA-binding domain superfamily/Winged helix DNA-binding domain"/>
    <property type="match status" value="2"/>
</dbReference>
<dbReference type="InterPro" id="IPR036388">
    <property type="entry name" value="WH-like_DNA-bd_sf"/>
</dbReference>
<name>A0A2K9P130_9FIRM</name>
<sequence>MEIREIQAIVESLLFAAGEAVELEKIADIVDVDKKSLREIIKKMMDTYNYEKRGIHIIKLEDSYRMCTRGEYKDYVSMLMKPGRKLQLSNAAIEVLAIVAYKQPVTRATIEHIRGVNCDYIVNRLIERRFIAEMGRLKDAPGRPILFGTTKEFLQTFGIESISDLPEFESLAVPEDTDMEQMTIDEKQEQLEFNSAVSEEAAVTETSDKNIENAGE</sequence>
<accession>A0A2K9P130</accession>
<evidence type="ECO:0000256" key="2">
    <source>
        <dbReference type="ARBA" id="ARBA00022618"/>
    </source>
</evidence>
<dbReference type="NCBIfam" id="TIGR00281">
    <property type="entry name" value="SMC-Scp complex subunit ScpB"/>
    <property type="match status" value="1"/>
</dbReference>
<comment type="subcellular location">
    <subcellularLocation>
        <location evidence="5">Cytoplasm</location>
    </subcellularLocation>
    <text evidence="5">Associated with two foci at the outer edges of the nucleoid region in young cells, and at four foci within both cell halves in older cells.</text>
</comment>
<dbReference type="PANTHER" id="PTHR34298">
    <property type="entry name" value="SEGREGATION AND CONDENSATION PROTEIN B"/>
    <property type="match status" value="1"/>
</dbReference>
<dbReference type="PIRSF" id="PIRSF019345">
    <property type="entry name" value="ScpB"/>
    <property type="match status" value="1"/>
</dbReference>
<evidence type="ECO:0000256" key="5">
    <source>
        <dbReference type="HAMAP-Rule" id="MF_01804"/>
    </source>
</evidence>
<comment type="subunit">
    <text evidence="5">Homodimer. Homodimerization may be required to stabilize the binding of ScpA to the Smc head domains. Component of a cohesin-like complex composed of ScpA, ScpB and the Smc homodimer, in which ScpA and ScpB bind to the head domain of Smc. The presence of the three proteins is required for the association of the complex with DNA.</text>
</comment>
<dbReference type="Proteomes" id="UP000235589">
    <property type="component" value="Chromosome"/>
</dbReference>
<keyword evidence="2 5" id="KW-0132">Cell division</keyword>
<evidence type="ECO:0000256" key="4">
    <source>
        <dbReference type="ARBA" id="ARBA00023306"/>
    </source>
</evidence>
<dbReference type="GeneID" id="98062222"/>
<comment type="function">
    <text evidence="5">Participates in chromosomal partition during cell division. May act via the formation of a condensin-like complex containing Smc and ScpA that pull DNA away from mid-cell into both cell halves.</text>
</comment>
<dbReference type="OrthoDB" id="9806226at2"/>
<dbReference type="GO" id="GO:0051304">
    <property type="term" value="P:chromosome separation"/>
    <property type="evidence" value="ECO:0007669"/>
    <property type="project" value="InterPro"/>
</dbReference>
<proteinExistence type="inferred from homology"/>
<evidence type="ECO:0000256" key="1">
    <source>
        <dbReference type="ARBA" id="ARBA00022490"/>
    </source>
</evidence>
<organism evidence="7 8">
    <name type="scientific">Monoglobus pectinilyticus</name>
    <dbReference type="NCBI Taxonomy" id="1981510"/>
    <lineage>
        <taxon>Bacteria</taxon>
        <taxon>Bacillati</taxon>
        <taxon>Bacillota</taxon>
        <taxon>Clostridia</taxon>
        <taxon>Monoglobales</taxon>
        <taxon>Monoglobaceae</taxon>
        <taxon>Monoglobus</taxon>
    </lineage>
</organism>
<feature type="region of interest" description="Disordered" evidence="6">
    <location>
        <begin position="195"/>
        <end position="216"/>
    </location>
</feature>
<evidence type="ECO:0000256" key="3">
    <source>
        <dbReference type="ARBA" id="ARBA00022829"/>
    </source>
</evidence>
<evidence type="ECO:0000256" key="6">
    <source>
        <dbReference type="SAM" id="MobiDB-lite"/>
    </source>
</evidence>
<evidence type="ECO:0000313" key="7">
    <source>
        <dbReference type="EMBL" id="AUO18977.1"/>
    </source>
</evidence>
<dbReference type="InterPro" id="IPR005234">
    <property type="entry name" value="ScpB_csome_segregation"/>
</dbReference>
<dbReference type="Pfam" id="PF04079">
    <property type="entry name" value="SMC_ScpB"/>
    <property type="match status" value="1"/>
</dbReference>
<keyword evidence="8" id="KW-1185">Reference proteome</keyword>
<keyword evidence="1 5" id="KW-0963">Cytoplasm</keyword>
<dbReference type="GO" id="GO:0006260">
    <property type="term" value="P:DNA replication"/>
    <property type="evidence" value="ECO:0007669"/>
    <property type="project" value="UniProtKB-UniRule"/>
</dbReference>
<dbReference type="SUPFAM" id="SSF46785">
    <property type="entry name" value="Winged helix' DNA-binding domain"/>
    <property type="match status" value="2"/>
</dbReference>
<dbReference type="RefSeq" id="WP_102365224.1">
    <property type="nucleotide sequence ID" value="NZ_CP020991.1"/>
</dbReference>
<protein>
    <recommendedName>
        <fullName evidence="5">Segregation and condensation protein B</fullName>
    </recommendedName>
</protein>
<dbReference type="PANTHER" id="PTHR34298:SF2">
    <property type="entry name" value="SEGREGATION AND CONDENSATION PROTEIN B"/>
    <property type="match status" value="1"/>
</dbReference>
<dbReference type="EMBL" id="CP020991">
    <property type="protein sequence ID" value="AUO18977.1"/>
    <property type="molecule type" value="Genomic_DNA"/>
</dbReference>
<dbReference type="AlphaFoldDB" id="A0A2K9P130"/>
<feature type="compositionally biased region" description="Basic and acidic residues" evidence="6">
    <location>
        <begin position="206"/>
        <end position="216"/>
    </location>
</feature>
<reference evidence="7 8" key="1">
    <citation type="submission" date="2017-04" db="EMBL/GenBank/DDBJ databases">
        <title>Monoglobus pectinilyticus 14 draft genome.</title>
        <authorList>
            <person name="Kim C."/>
            <person name="Rosendale D.I."/>
            <person name="Kelly W.J."/>
            <person name="Tannock G.W."/>
            <person name="Patchett M.L."/>
            <person name="Jordens J.Z."/>
        </authorList>
    </citation>
    <scope>NUCLEOTIDE SEQUENCE [LARGE SCALE GENOMIC DNA]</scope>
    <source>
        <strain evidence="7 8">14</strain>
    </source>
</reference>
<keyword evidence="3 5" id="KW-0159">Chromosome partition</keyword>
<dbReference type="GO" id="GO:0051301">
    <property type="term" value="P:cell division"/>
    <property type="evidence" value="ECO:0007669"/>
    <property type="project" value="UniProtKB-KW"/>
</dbReference>
<evidence type="ECO:0000313" key="8">
    <source>
        <dbReference type="Proteomes" id="UP000235589"/>
    </source>
</evidence>
<dbReference type="GO" id="GO:0005737">
    <property type="term" value="C:cytoplasm"/>
    <property type="evidence" value="ECO:0007669"/>
    <property type="project" value="UniProtKB-SubCell"/>
</dbReference>
<gene>
    <name evidence="5" type="primary">scpB</name>
    <name evidence="7" type="ORF">B9O19_00800</name>
</gene>
<dbReference type="HAMAP" id="MF_01804">
    <property type="entry name" value="ScpB"/>
    <property type="match status" value="1"/>
</dbReference>
<dbReference type="KEGG" id="mpec:B9O19_00800"/>